<organism evidence="18 19">
    <name type="scientific">Sinocyclocheilus rhinocerous</name>
    <dbReference type="NCBI Taxonomy" id="307959"/>
    <lineage>
        <taxon>Eukaryota</taxon>
        <taxon>Metazoa</taxon>
        <taxon>Chordata</taxon>
        <taxon>Craniata</taxon>
        <taxon>Vertebrata</taxon>
        <taxon>Euteleostomi</taxon>
        <taxon>Actinopterygii</taxon>
        <taxon>Neopterygii</taxon>
        <taxon>Teleostei</taxon>
        <taxon>Ostariophysi</taxon>
        <taxon>Cypriniformes</taxon>
        <taxon>Cyprinidae</taxon>
        <taxon>Cyprininae</taxon>
        <taxon>Sinocyclocheilus</taxon>
    </lineage>
</organism>
<dbReference type="KEGG" id="srx:107745109"/>
<dbReference type="GO" id="GO:0051087">
    <property type="term" value="F:protein-folding chaperone binding"/>
    <property type="evidence" value="ECO:0007669"/>
    <property type="project" value="TreeGrafter"/>
</dbReference>
<dbReference type="RefSeq" id="XP_016414436.1">
    <property type="nucleotide sequence ID" value="XM_016558950.1"/>
</dbReference>
<name>A0A673LF68_9TELE</name>
<comment type="function">
    <text evidence="15">Important regulator of cell cycle progression. Inhibits the kinase activity of CDK2 bound to cyclin A, but has little inhibitory activity on CDK2 bound to SPDYA. Involved in G1 arrest. Potent inhibitor of cyclin E- and cyclin A-CDK2 complexes. Forms a complex with cyclin type D-CDK4 complexes and is involved in the assembly, stability, and modulation of CCND1-CDK4 complex activation. Acts either as an inhibitor or an activator of cyclin type D-CDK4 complexes depending on its phosphorylation state and/or stoichometry.</text>
</comment>
<evidence type="ECO:0000313" key="18">
    <source>
        <dbReference type="Ensembl" id="ENSSRHP00000074867.1"/>
    </source>
</evidence>
<evidence type="ECO:0000256" key="14">
    <source>
        <dbReference type="ARBA" id="ARBA00031925"/>
    </source>
</evidence>
<keyword evidence="8" id="KW-0967">Endosome</keyword>
<feature type="region of interest" description="Disordered" evidence="16">
    <location>
        <begin position="124"/>
        <end position="182"/>
    </location>
</feature>
<protein>
    <recommendedName>
        <fullName evidence="5">Cyclin-dependent kinase inhibitor 1B</fullName>
    </recommendedName>
    <alternativeName>
        <fullName evidence="14">Cyclin-dependent kinase inhibitor p27</fullName>
    </alternativeName>
    <alternativeName>
        <fullName evidence="13">p27Kip1</fullName>
    </alternativeName>
</protein>
<proteinExistence type="inferred from homology"/>
<evidence type="ECO:0000313" key="19">
    <source>
        <dbReference type="Proteomes" id="UP000472270"/>
    </source>
</evidence>
<evidence type="ECO:0000259" key="17">
    <source>
        <dbReference type="Pfam" id="PF02234"/>
    </source>
</evidence>
<dbReference type="GO" id="GO:0045930">
    <property type="term" value="P:negative regulation of mitotic cell cycle"/>
    <property type="evidence" value="ECO:0007669"/>
    <property type="project" value="TreeGrafter"/>
</dbReference>
<keyword evidence="12" id="KW-0131">Cell cycle</keyword>
<keyword evidence="19" id="KW-1185">Reference proteome</keyword>
<keyword evidence="10" id="KW-0649">Protein kinase inhibitor</keyword>
<dbReference type="GO" id="GO:0005634">
    <property type="term" value="C:nucleus"/>
    <property type="evidence" value="ECO:0007669"/>
    <property type="project" value="UniProtKB-SubCell"/>
</dbReference>
<evidence type="ECO:0000256" key="10">
    <source>
        <dbReference type="ARBA" id="ARBA00023013"/>
    </source>
</evidence>
<dbReference type="Ensembl" id="ENSSRHT00000076907.1">
    <property type="protein sequence ID" value="ENSSRHP00000074869.1"/>
    <property type="gene ID" value="ENSSRHG00000037190.1"/>
</dbReference>
<reference evidence="18" key="1">
    <citation type="submission" date="2025-05" db="UniProtKB">
        <authorList>
            <consortium name="Ensembl"/>
        </authorList>
    </citation>
    <scope>IDENTIFICATION</scope>
</reference>
<evidence type="ECO:0000256" key="2">
    <source>
        <dbReference type="ARBA" id="ARBA00004177"/>
    </source>
</evidence>
<dbReference type="InterPro" id="IPR003175">
    <property type="entry name" value="CDI_dom"/>
</dbReference>
<dbReference type="GO" id="GO:0000082">
    <property type="term" value="P:G1/S transition of mitotic cell cycle"/>
    <property type="evidence" value="ECO:0007669"/>
    <property type="project" value="TreeGrafter"/>
</dbReference>
<sequence>MSNVRLSNGSPTLERMEARLSDQPKPSACRNLFGPVDHEELKKDFQRQLKAMEDASADAWNFDFSTHTPHTDGRYQWDALDIRSVPGFYSRSVRAKGSDLHMCSSGNNIDKNVDVNGNHDCRVTEQSAETPEKDREQRKRSSCLDSSCQSKRSHICVDEVTRTPRKPKKPRKHPSPTLTQAQ</sequence>
<comment type="similarity">
    <text evidence="4">Belongs to the CDI family.</text>
</comment>
<evidence type="ECO:0000256" key="16">
    <source>
        <dbReference type="SAM" id="MobiDB-lite"/>
    </source>
</evidence>
<feature type="compositionally biased region" description="Basic and acidic residues" evidence="16">
    <location>
        <begin position="130"/>
        <end position="139"/>
    </location>
</feature>
<dbReference type="PANTHER" id="PTHR10265:SF9">
    <property type="entry name" value="CYCLIN-DEPENDENT KINASE INHIBITOR 1B"/>
    <property type="match status" value="1"/>
</dbReference>
<evidence type="ECO:0000256" key="12">
    <source>
        <dbReference type="ARBA" id="ARBA00023306"/>
    </source>
</evidence>
<dbReference type="PANTHER" id="PTHR10265">
    <property type="entry name" value="CYCLIN-DEPENDENT KINASE INHIBITOR 1"/>
    <property type="match status" value="1"/>
</dbReference>
<evidence type="ECO:0000256" key="5">
    <source>
        <dbReference type="ARBA" id="ARBA00014547"/>
    </source>
</evidence>
<dbReference type="Gene3D" id="4.10.365.10">
    <property type="entry name" value="p27"/>
    <property type="match status" value="1"/>
</dbReference>
<dbReference type="AlphaFoldDB" id="A0A673LF68"/>
<evidence type="ECO:0000256" key="11">
    <source>
        <dbReference type="ARBA" id="ARBA00023242"/>
    </source>
</evidence>
<keyword evidence="9" id="KW-0832">Ubl conjugation</keyword>
<feature type="compositionally biased region" description="Polar residues" evidence="16">
    <location>
        <begin position="1"/>
        <end position="11"/>
    </location>
</feature>
<dbReference type="GO" id="GO:0008285">
    <property type="term" value="P:negative regulation of cell population proliferation"/>
    <property type="evidence" value="ECO:0007669"/>
    <property type="project" value="TreeGrafter"/>
</dbReference>
<evidence type="ECO:0000256" key="7">
    <source>
        <dbReference type="ARBA" id="ARBA00022553"/>
    </source>
</evidence>
<dbReference type="GeneID" id="107745109"/>
<feature type="domain" description="Cyclin-dependent kinase inhibitor" evidence="17">
    <location>
        <begin position="31"/>
        <end position="79"/>
    </location>
</feature>
<accession>A0A673LF68</accession>
<evidence type="ECO:0000256" key="8">
    <source>
        <dbReference type="ARBA" id="ARBA00022753"/>
    </source>
</evidence>
<evidence type="ECO:0000256" key="13">
    <source>
        <dbReference type="ARBA" id="ARBA00031903"/>
    </source>
</evidence>
<dbReference type="Pfam" id="PF02234">
    <property type="entry name" value="CDI"/>
    <property type="match status" value="1"/>
</dbReference>
<evidence type="ECO:0000256" key="4">
    <source>
        <dbReference type="ARBA" id="ARBA00006726"/>
    </source>
</evidence>
<feature type="compositionally biased region" description="Basic residues" evidence="16">
    <location>
        <begin position="163"/>
        <end position="174"/>
    </location>
</feature>
<gene>
    <name evidence="18" type="primary">LOC107745109</name>
</gene>
<keyword evidence="6" id="KW-0963">Cytoplasm</keyword>
<dbReference type="GO" id="GO:0005768">
    <property type="term" value="C:endosome"/>
    <property type="evidence" value="ECO:0007669"/>
    <property type="project" value="UniProtKB-SubCell"/>
</dbReference>
<evidence type="ECO:0000256" key="3">
    <source>
        <dbReference type="ARBA" id="ARBA00004496"/>
    </source>
</evidence>
<dbReference type="Ensembl" id="ENSSRHT00000076905.1">
    <property type="protein sequence ID" value="ENSSRHP00000074867.1"/>
    <property type="gene ID" value="ENSSRHG00000037190.1"/>
</dbReference>
<comment type="subcellular location">
    <subcellularLocation>
        <location evidence="3">Cytoplasm</location>
    </subcellularLocation>
    <subcellularLocation>
        <location evidence="2">Endosome</location>
    </subcellularLocation>
    <subcellularLocation>
        <location evidence="1">Nucleus</location>
    </subcellularLocation>
</comment>
<dbReference type="RefSeq" id="XP_016414435.1">
    <property type="nucleotide sequence ID" value="XM_016558949.1"/>
</dbReference>
<evidence type="ECO:0000256" key="15">
    <source>
        <dbReference type="ARBA" id="ARBA00045727"/>
    </source>
</evidence>
<dbReference type="Proteomes" id="UP000472270">
    <property type="component" value="Unassembled WGS sequence"/>
</dbReference>
<feature type="region of interest" description="Disordered" evidence="16">
    <location>
        <begin position="1"/>
        <end position="30"/>
    </location>
</feature>
<dbReference type="OrthoDB" id="6373236at2759"/>
<dbReference type="InterPro" id="IPR044898">
    <property type="entry name" value="CDI_dom_sf"/>
</dbReference>
<keyword evidence="7" id="KW-0597">Phosphoprotein</keyword>
<keyword evidence="11" id="KW-0539">Nucleus</keyword>
<dbReference type="GO" id="GO:0004861">
    <property type="term" value="F:cyclin-dependent protein serine/threonine kinase inhibitor activity"/>
    <property type="evidence" value="ECO:0007669"/>
    <property type="project" value="InterPro"/>
</dbReference>
<evidence type="ECO:0000256" key="6">
    <source>
        <dbReference type="ARBA" id="ARBA00022490"/>
    </source>
</evidence>
<evidence type="ECO:0000256" key="9">
    <source>
        <dbReference type="ARBA" id="ARBA00022843"/>
    </source>
</evidence>
<evidence type="ECO:0000256" key="1">
    <source>
        <dbReference type="ARBA" id="ARBA00004123"/>
    </source>
</evidence>